<dbReference type="AlphaFoldDB" id="A0A1M7KD95"/>
<name>A0A1M7KD95_9FIRM</name>
<organism evidence="1 2">
    <name type="scientific">Anaerosporobacter mobilis DSM 15930</name>
    <dbReference type="NCBI Taxonomy" id="1120996"/>
    <lineage>
        <taxon>Bacteria</taxon>
        <taxon>Bacillati</taxon>
        <taxon>Bacillota</taxon>
        <taxon>Clostridia</taxon>
        <taxon>Lachnospirales</taxon>
        <taxon>Lachnospiraceae</taxon>
        <taxon>Anaerosporobacter</taxon>
    </lineage>
</organism>
<keyword evidence="2" id="KW-1185">Reference proteome</keyword>
<sequence>MEKQEYVYIVLIKALTGLGKVGRKITKYEYTHIALSMDGKLDDFITFSRKKHYSPFESGFMHETRDCYIFGSNEKVKIKVFKLPVQKENLSKINTYIRTIEKDTEYIFNLYSMITMPIIHGFRIYKAHNCMSFIGRIIELSQVVPMDKRYYRYTIKDMDELLGNYLYYEDYISKSKDENENYMNRIGVLENMKLFCILNGKLLYRMVIKGWKQHEV</sequence>
<reference evidence="1 2" key="1">
    <citation type="submission" date="2016-11" db="EMBL/GenBank/DDBJ databases">
        <authorList>
            <person name="Jaros S."/>
            <person name="Januszkiewicz K."/>
            <person name="Wedrychowicz H."/>
        </authorList>
    </citation>
    <scope>NUCLEOTIDE SEQUENCE [LARGE SCALE GENOMIC DNA]</scope>
    <source>
        <strain evidence="1 2">DSM 15930</strain>
    </source>
</reference>
<proteinExistence type="predicted"/>
<dbReference type="OrthoDB" id="1645744at2"/>
<dbReference type="RefSeq" id="WP_073288516.1">
    <property type="nucleotide sequence ID" value="NZ_FRCP01000013.1"/>
</dbReference>
<dbReference type="STRING" id="1120996.SAMN02746066_02684"/>
<evidence type="ECO:0000313" key="2">
    <source>
        <dbReference type="Proteomes" id="UP000184038"/>
    </source>
</evidence>
<gene>
    <name evidence="1" type="ORF">SAMN02746066_02684</name>
</gene>
<protein>
    <submittedName>
        <fullName evidence="1">Uncharacterized protein</fullName>
    </submittedName>
</protein>
<accession>A0A1M7KD95</accession>
<evidence type="ECO:0000313" key="1">
    <source>
        <dbReference type="EMBL" id="SHM63240.1"/>
    </source>
</evidence>
<dbReference type="Proteomes" id="UP000184038">
    <property type="component" value="Unassembled WGS sequence"/>
</dbReference>
<dbReference type="EMBL" id="FRCP01000013">
    <property type="protein sequence ID" value="SHM63240.1"/>
    <property type="molecule type" value="Genomic_DNA"/>
</dbReference>